<keyword evidence="3" id="KW-0812">Transmembrane</keyword>
<organism evidence="5 6">
    <name type="scientific">Bifidobacterium minimum</name>
    <dbReference type="NCBI Taxonomy" id="1693"/>
    <lineage>
        <taxon>Bacteria</taxon>
        <taxon>Bacillati</taxon>
        <taxon>Actinomycetota</taxon>
        <taxon>Actinomycetes</taxon>
        <taxon>Bifidobacteriales</taxon>
        <taxon>Bifidobacteriaceae</taxon>
        <taxon>Bifidobacterium</taxon>
    </lineage>
</organism>
<dbReference type="PANTHER" id="PTHR10587">
    <property type="entry name" value="GLYCOSYL TRANSFERASE-RELATED"/>
    <property type="match status" value="1"/>
</dbReference>
<dbReference type="InterPro" id="IPR011330">
    <property type="entry name" value="Glyco_hydro/deAcase_b/a-brl"/>
</dbReference>
<sequence>MDIAILGQDSPRRHLPRWPWIILLVIVLFASIFGVLIWKRTEHNSALRDCRDAVGTSVRARARLRKTLDSIASTSASVTSKQVSDGKVVDDLRTEVAAASSVMGSNGKKSVDEQCPVESSTASLKSSAVSAAKSSRAMTQQEKRVRAASAAVIAGRDAKTLVDAQGSLSALVTAATTLLDSAEGQTAETEYRDELSTRITAAQDLVRTKAGDVSANDLAERCRDGVTSLQAAMDDLSAAITQQSGIDCDVLKCVALTFDDGPSADNDVKLRDELEKLKVKATFFMIGRNVTSTTSANISRDTQLGNIDGNHSWDHPQLSTLSRSAIGSELSRTDAVITAAGGRRSGLLRPPYGAWNDDVREVAAQQGDAIILWNVDSEDWKSRDAKATTEKVLGSVSAGSIVLLHSIHASTVQAIPDIVSGLRSKGYALVTVPQLLGGAPKPGWVYYSQHDMIHRGSTQQVDN</sequence>
<evidence type="ECO:0000313" key="6">
    <source>
        <dbReference type="Proteomes" id="UP000029014"/>
    </source>
</evidence>
<dbReference type="GO" id="GO:0031176">
    <property type="term" value="F:endo-1,4-beta-xylanase activity"/>
    <property type="evidence" value="ECO:0007669"/>
    <property type="project" value="UniProtKB-EC"/>
</dbReference>
<keyword evidence="6" id="KW-1185">Reference proteome</keyword>
<gene>
    <name evidence="5" type="ORF">BMIN_1187</name>
</gene>
<dbReference type="EMBL" id="JGZD01000001">
    <property type="protein sequence ID" value="KFI74286.1"/>
    <property type="molecule type" value="Genomic_DNA"/>
</dbReference>
<dbReference type="eggNOG" id="COG0726">
    <property type="taxonomic scope" value="Bacteria"/>
</dbReference>
<comment type="caution">
    <text evidence="5">The sequence shown here is derived from an EMBL/GenBank/DDBJ whole genome shotgun (WGS) entry which is preliminary data.</text>
</comment>
<dbReference type="GO" id="GO:0016020">
    <property type="term" value="C:membrane"/>
    <property type="evidence" value="ECO:0007669"/>
    <property type="project" value="TreeGrafter"/>
</dbReference>
<dbReference type="PANTHER" id="PTHR10587:SF133">
    <property type="entry name" value="CHITIN DEACETYLASE 1-RELATED"/>
    <property type="match status" value="1"/>
</dbReference>
<dbReference type="SUPFAM" id="SSF88713">
    <property type="entry name" value="Glycoside hydrolase/deacetylase"/>
    <property type="match status" value="1"/>
</dbReference>
<dbReference type="GO" id="GO:0046872">
    <property type="term" value="F:metal ion binding"/>
    <property type="evidence" value="ECO:0007669"/>
    <property type="project" value="UniProtKB-KW"/>
</dbReference>
<evidence type="ECO:0000256" key="3">
    <source>
        <dbReference type="SAM" id="Phobius"/>
    </source>
</evidence>
<dbReference type="AlphaFoldDB" id="A0A087BTD6"/>
<dbReference type="InterPro" id="IPR050248">
    <property type="entry name" value="Polysacc_deacetylase_ArnD"/>
</dbReference>
<keyword evidence="1" id="KW-0479">Metal-binding</keyword>
<dbReference type="GO" id="GO:0005975">
    <property type="term" value="P:carbohydrate metabolic process"/>
    <property type="evidence" value="ECO:0007669"/>
    <property type="project" value="InterPro"/>
</dbReference>
<protein>
    <submittedName>
        <fullName evidence="5">Polysaccharide deacetylase family protein</fullName>
        <ecNumber evidence="5">3.2.1.8</ecNumber>
    </submittedName>
</protein>
<keyword evidence="5" id="KW-0326">Glycosidase</keyword>
<dbReference type="STRING" id="1693.BMIN_1187"/>
<evidence type="ECO:0000256" key="2">
    <source>
        <dbReference type="ARBA" id="ARBA00022801"/>
    </source>
</evidence>
<name>A0A087BTD6_9BIFI</name>
<dbReference type="Gene3D" id="3.20.20.370">
    <property type="entry name" value="Glycoside hydrolase/deacetylase"/>
    <property type="match status" value="1"/>
</dbReference>
<proteinExistence type="predicted"/>
<dbReference type="Pfam" id="PF01522">
    <property type="entry name" value="Polysacc_deac_1"/>
    <property type="match status" value="1"/>
</dbReference>
<accession>A0A087BTD6</accession>
<dbReference type="Proteomes" id="UP000029014">
    <property type="component" value="Unassembled WGS sequence"/>
</dbReference>
<reference evidence="5 6" key="1">
    <citation type="submission" date="2014-03" db="EMBL/GenBank/DDBJ databases">
        <title>Genomics of Bifidobacteria.</title>
        <authorList>
            <person name="Ventura M."/>
            <person name="Milani C."/>
            <person name="Lugli G.A."/>
        </authorList>
    </citation>
    <scope>NUCLEOTIDE SEQUENCE [LARGE SCALE GENOMIC DNA]</scope>
    <source>
        <strain evidence="5 6">LMG 11592</strain>
    </source>
</reference>
<evidence type="ECO:0000256" key="1">
    <source>
        <dbReference type="ARBA" id="ARBA00022723"/>
    </source>
</evidence>
<keyword evidence="2 5" id="KW-0378">Hydrolase</keyword>
<dbReference type="PROSITE" id="PS51677">
    <property type="entry name" value="NODB"/>
    <property type="match status" value="1"/>
</dbReference>
<keyword evidence="3" id="KW-1133">Transmembrane helix</keyword>
<keyword evidence="3" id="KW-0472">Membrane</keyword>
<feature type="transmembrane region" description="Helical" evidence="3">
    <location>
        <begin position="20"/>
        <end position="38"/>
    </location>
</feature>
<evidence type="ECO:0000313" key="5">
    <source>
        <dbReference type="EMBL" id="KFI74286.1"/>
    </source>
</evidence>
<feature type="domain" description="NodB homology" evidence="4">
    <location>
        <begin position="252"/>
        <end position="430"/>
    </location>
</feature>
<dbReference type="EC" id="3.2.1.8" evidence="5"/>
<evidence type="ECO:0000259" key="4">
    <source>
        <dbReference type="PROSITE" id="PS51677"/>
    </source>
</evidence>
<dbReference type="InterPro" id="IPR002509">
    <property type="entry name" value="NODB_dom"/>
</dbReference>
<dbReference type="GO" id="GO:0016810">
    <property type="term" value="F:hydrolase activity, acting on carbon-nitrogen (but not peptide) bonds"/>
    <property type="evidence" value="ECO:0007669"/>
    <property type="project" value="InterPro"/>
</dbReference>